<proteinExistence type="predicted"/>
<comment type="caution">
    <text evidence="3">The sequence shown here is derived from an EMBL/GenBank/DDBJ whole genome shotgun (WGS) entry which is preliminary data.</text>
</comment>
<feature type="compositionally biased region" description="Polar residues" evidence="1">
    <location>
        <begin position="664"/>
        <end position="684"/>
    </location>
</feature>
<feature type="compositionally biased region" description="Polar residues" evidence="1">
    <location>
        <begin position="939"/>
        <end position="952"/>
    </location>
</feature>
<name>A0AAD5FBK6_SILAS</name>
<feature type="compositionally biased region" description="Polar residues" evidence="1">
    <location>
        <begin position="997"/>
        <end position="1014"/>
    </location>
</feature>
<feature type="compositionally biased region" description="Low complexity" evidence="1">
    <location>
        <begin position="685"/>
        <end position="698"/>
    </location>
</feature>
<feature type="compositionally biased region" description="Basic and acidic residues" evidence="1">
    <location>
        <begin position="884"/>
        <end position="895"/>
    </location>
</feature>
<gene>
    <name evidence="3" type="ORF">C0J50_9435</name>
</gene>
<dbReference type="InterPro" id="IPR040647">
    <property type="entry name" value="SPIN-DOC_Znf-C2H2"/>
</dbReference>
<dbReference type="PANTHER" id="PTHR34589:SF2">
    <property type="entry name" value="ZINC FINGER TRANSLOCATION-ASSOCIATED PROTEIN"/>
    <property type="match status" value="1"/>
</dbReference>
<feature type="region of interest" description="Disordered" evidence="1">
    <location>
        <begin position="664"/>
        <end position="699"/>
    </location>
</feature>
<feature type="region of interest" description="Disordered" evidence="1">
    <location>
        <begin position="931"/>
        <end position="952"/>
    </location>
</feature>
<dbReference type="InterPro" id="IPR052675">
    <property type="entry name" value="ZnF_transloc-Spindlin_int"/>
</dbReference>
<organism evidence="3 4">
    <name type="scientific">Silurus asotus</name>
    <name type="common">Amur catfish</name>
    <name type="synonym">Parasilurus asotus</name>
    <dbReference type="NCBI Taxonomy" id="30991"/>
    <lineage>
        <taxon>Eukaryota</taxon>
        <taxon>Metazoa</taxon>
        <taxon>Chordata</taxon>
        <taxon>Craniata</taxon>
        <taxon>Vertebrata</taxon>
        <taxon>Euteleostomi</taxon>
        <taxon>Actinopterygii</taxon>
        <taxon>Neopterygii</taxon>
        <taxon>Teleostei</taxon>
        <taxon>Ostariophysi</taxon>
        <taxon>Siluriformes</taxon>
        <taxon>Siluridae</taxon>
        <taxon>Silurus</taxon>
    </lineage>
</organism>
<feature type="region of interest" description="Disordered" evidence="1">
    <location>
        <begin position="969"/>
        <end position="1020"/>
    </location>
</feature>
<dbReference type="GO" id="GO:0045892">
    <property type="term" value="P:negative regulation of DNA-templated transcription"/>
    <property type="evidence" value="ECO:0007669"/>
    <property type="project" value="TreeGrafter"/>
</dbReference>
<keyword evidence="4" id="KW-1185">Reference proteome</keyword>
<feature type="compositionally biased region" description="Polar residues" evidence="1">
    <location>
        <begin position="969"/>
        <end position="984"/>
    </location>
</feature>
<protein>
    <recommendedName>
        <fullName evidence="2">SPIN-DOC-like zinc-finger domain-containing protein</fullName>
    </recommendedName>
</protein>
<evidence type="ECO:0000259" key="2">
    <source>
        <dbReference type="Pfam" id="PF18658"/>
    </source>
</evidence>
<evidence type="ECO:0000313" key="3">
    <source>
        <dbReference type="EMBL" id="KAI5609597.1"/>
    </source>
</evidence>
<dbReference type="EMBL" id="MU576718">
    <property type="protein sequence ID" value="KAI5609597.1"/>
    <property type="molecule type" value="Genomic_DNA"/>
</dbReference>
<feature type="compositionally biased region" description="Basic residues" evidence="1">
    <location>
        <begin position="34"/>
        <end position="49"/>
    </location>
</feature>
<feature type="region of interest" description="Disordered" evidence="1">
    <location>
        <begin position="34"/>
        <end position="60"/>
    </location>
</feature>
<accession>A0AAD5FBK6</accession>
<evidence type="ECO:0000313" key="4">
    <source>
        <dbReference type="Proteomes" id="UP001205998"/>
    </source>
</evidence>
<evidence type="ECO:0000256" key="1">
    <source>
        <dbReference type="SAM" id="MobiDB-lite"/>
    </source>
</evidence>
<dbReference type="PANTHER" id="PTHR34589">
    <property type="entry name" value="SIMILAR TO RIKEN CDNA 2700081O15"/>
    <property type="match status" value="1"/>
</dbReference>
<feature type="region of interest" description="Disordered" evidence="1">
    <location>
        <begin position="883"/>
        <end position="906"/>
    </location>
</feature>
<dbReference type="Pfam" id="PF18658">
    <property type="entry name" value="zf-C2H2_12"/>
    <property type="match status" value="1"/>
</dbReference>
<feature type="domain" description="SPIN-DOC-like zinc-finger" evidence="2">
    <location>
        <begin position="1130"/>
        <end position="1192"/>
    </location>
</feature>
<dbReference type="Proteomes" id="UP001205998">
    <property type="component" value="Unassembled WGS sequence"/>
</dbReference>
<sequence>MSKTTTFMRHRYRPVSEFDEVTLASKREYWRTKKREQRARLSKAKKKVKPPNTGVCKPVRTDRNVSRLPHCEFSPTLLNNDGSYQTRTPENQTKGMVISKKETESLTTEESNRGAPMVKLNGAPLTKGLAVPAACPKVQTNSITPRQTLNRSSGFNGKISSISQTSPASQLAPKCTKQSPRVKCCVTPKSLAFVECKFDKDQRNLARSGTNTNRIAGASVPVCSMVVCKTAEVAMTEEEKAAKRRENWRIKKREQRAKRAEKLKMDREKLQGFEKGQQETGKFSCAAPAHPLSAMNTMTLRGAKQRNPVMSVDSRQSAGKSLHYGVRVEREKLSSQRPYKSQPVVVKLPERQRLLAKNFSSVSVFNTNQFQDSRQNHLAISSGVSLQPLRSTQAIGQFKMPQQKYVRIQRRRGILQGNETAEERLAKQREYWRIKKREQRAKRSLVLKGRLKDRDAFNWRAKRYQFIMEQMRKTPTGFQKVPQLNKNTIHSTSNPISSFIKEDGTVTVTISQTTAEKSPPALNCSLSAMKSSISSGSSMSHKLIRTRSRPVLHSIPNNTKLSANEQRTQRPTGQNLTVFDPVVVVGSKLASGVEDATILTNATTATQTGELSTENRTMFKTEVKTLDSCSAVTLGSSSTSFEAPKQEPIYPSIAMICSLTEQSQTMNKETNNSNQETKSASTCPENSAEAESCSNSDSQSTTLLVVASMKKLLEESLSSVGDGNNASINKGEPLHCKTEDTPFLQEEKEIDTKPDLTAPQEFSADTYSSVVVKLSPSPCRSPLRTHDFSSDSTGLCRDSSLQIPCAATCFNKGPAGERRCEQPVAACVTPLHRSNLVHGGKISGPQQNFPSQARGGHQLNENSELQRKREYWRVMKRQQRARKAKELERGKEAWHSQRKSSTSQVIHSPVAQKRIHTDFHNPVHLPCVTSRPTRPVLSPTASSNQQPSNEAKVSEMSQVNKWQLHIQGNVPTSATRPGTVNSMPMNHVKLSDPRMQTRGSSMTKLKSNQNQSKMPPNKELDTDDVIQRKRMLWRIKKQEQRARKAARERELNQSRRNWSNNITQEIQCVPLQRLDYIPEECQTTAVKGITFLNLVKKCMSFWYFLTDEAEVCYFPEDDDDDCSDEPLSESKWRNIYLMDFDPVNQLLVCMVCGEQQYTFSVEEVRAHIEETHPGTLSLEEGERQRILVAWDEQVAVRERFFTNQLWQNSNVLKEESTRHMAEVEVILGQDDKADRYK</sequence>
<dbReference type="AlphaFoldDB" id="A0AAD5FBK6"/>
<reference evidence="3" key="1">
    <citation type="submission" date="2018-07" db="EMBL/GenBank/DDBJ databases">
        <title>Comparative genomics of catfishes provides insights into carnivory and benthic adaptation.</title>
        <authorList>
            <person name="Zhang Y."/>
            <person name="Wang D."/>
            <person name="Peng Z."/>
            <person name="Zheng S."/>
            <person name="Shao F."/>
            <person name="Tao W."/>
        </authorList>
    </citation>
    <scope>NUCLEOTIDE SEQUENCE</scope>
    <source>
        <strain evidence="3">Chongqing</strain>
    </source>
</reference>